<dbReference type="RefSeq" id="WP_125486123.1">
    <property type="nucleotide sequence ID" value="NZ_RSDW01000001.1"/>
</dbReference>
<feature type="transmembrane region" description="Helical" evidence="1">
    <location>
        <begin position="128"/>
        <end position="145"/>
    </location>
</feature>
<keyword evidence="1" id="KW-1133">Transmembrane helix</keyword>
<keyword evidence="3" id="KW-1185">Reference proteome</keyword>
<feature type="transmembrane region" description="Helical" evidence="1">
    <location>
        <begin position="52"/>
        <end position="70"/>
    </location>
</feature>
<organism evidence="2 3">
    <name type="scientific">Edaphobacter aggregans</name>
    <dbReference type="NCBI Taxonomy" id="570835"/>
    <lineage>
        <taxon>Bacteria</taxon>
        <taxon>Pseudomonadati</taxon>
        <taxon>Acidobacteriota</taxon>
        <taxon>Terriglobia</taxon>
        <taxon>Terriglobales</taxon>
        <taxon>Acidobacteriaceae</taxon>
        <taxon>Edaphobacter</taxon>
    </lineage>
</organism>
<feature type="transmembrane region" description="Helical" evidence="1">
    <location>
        <begin position="6"/>
        <end position="31"/>
    </location>
</feature>
<evidence type="ECO:0000313" key="2">
    <source>
        <dbReference type="EMBL" id="RSL17660.1"/>
    </source>
</evidence>
<protein>
    <submittedName>
        <fullName evidence="2">Putative membrane protein</fullName>
    </submittedName>
</protein>
<dbReference type="AlphaFoldDB" id="A0A428MLC7"/>
<feature type="transmembrane region" description="Helical" evidence="1">
    <location>
        <begin position="76"/>
        <end position="99"/>
    </location>
</feature>
<reference evidence="2 3" key="1">
    <citation type="submission" date="2018-12" db="EMBL/GenBank/DDBJ databases">
        <title>Sequencing of bacterial isolates from soil warming experiment in Harvard Forest, Massachusetts, USA.</title>
        <authorList>
            <person name="Deangelis K."/>
        </authorList>
    </citation>
    <scope>NUCLEOTIDE SEQUENCE [LARGE SCALE GENOMIC DNA]</scope>
    <source>
        <strain evidence="2 3">EB153</strain>
    </source>
</reference>
<evidence type="ECO:0000256" key="1">
    <source>
        <dbReference type="SAM" id="Phobius"/>
    </source>
</evidence>
<gene>
    <name evidence="2" type="ORF">EDE15_3196</name>
</gene>
<name>A0A428MLC7_9BACT</name>
<dbReference type="EMBL" id="RSDW01000001">
    <property type="protein sequence ID" value="RSL17660.1"/>
    <property type="molecule type" value="Genomic_DNA"/>
</dbReference>
<dbReference type="Pfam" id="PF08592">
    <property type="entry name" value="Anthrone_oxy"/>
    <property type="match status" value="1"/>
</dbReference>
<keyword evidence="1" id="KW-0812">Transmembrane</keyword>
<sequence length="148" mass="16614">MPFLDIAVTVCIGLLIGTEFAVSAFINPIVWKLDDRAQATAVRLFAERLGTAMPFWYAVSLLLLGLETLLRHHEPGFVLLIAASIIWAIVILVTLLFLVPINNRMARLTPDSFPEGARREHKKWDTLHRLRVAALIVAFVCFLLATHQ</sequence>
<dbReference type="Proteomes" id="UP000269669">
    <property type="component" value="Unassembled WGS sequence"/>
</dbReference>
<comment type="caution">
    <text evidence="2">The sequence shown here is derived from an EMBL/GenBank/DDBJ whole genome shotgun (WGS) entry which is preliminary data.</text>
</comment>
<proteinExistence type="predicted"/>
<dbReference type="InterPro" id="IPR013901">
    <property type="entry name" value="Anthrone_oxy"/>
</dbReference>
<accession>A0A428MLC7</accession>
<evidence type="ECO:0000313" key="3">
    <source>
        <dbReference type="Proteomes" id="UP000269669"/>
    </source>
</evidence>
<keyword evidence="1" id="KW-0472">Membrane</keyword>
<dbReference type="OrthoDB" id="119926at2"/>